<keyword evidence="2" id="KW-1185">Reference proteome</keyword>
<evidence type="ECO:0000313" key="2">
    <source>
        <dbReference type="Proteomes" id="UP001552299"/>
    </source>
</evidence>
<comment type="caution">
    <text evidence="1">The sequence shown here is derived from an EMBL/GenBank/DDBJ whole genome shotgun (WGS) entry which is preliminary data.</text>
</comment>
<proteinExistence type="predicted"/>
<name>A0ABD0UD39_DENTH</name>
<dbReference type="Proteomes" id="UP001552299">
    <property type="component" value="Unassembled WGS sequence"/>
</dbReference>
<accession>A0ABD0UD39</accession>
<dbReference type="EMBL" id="JANQDX010000017">
    <property type="protein sequence ID" value="KAL0908287.1"/>
    <property type="molecule type" value="Genomic_DNA"/>
</dbReference>
<sequence>MASKKAATSLAELRRLAEVQQLPVFWSGMDCKFVEEGGSYERTADIEPLDREWFDGRFSDLEMSDFCDLGLVGLVSSSRSIRL</sequence>
<reference evidence="1 2" key="1">
    <citation type="journal article" date="2024" name="Plant Biotechnol. J.">
        <title>Dendrobium thyrsiflorum genome and its molecular insights into genes involved in important horticultural traits.</title>
        <authorList>
            <person name="Chen B."/>
            <person name="Wang J.Y."/>
            <person name="Zheng P.J."/>
            <person name="Li K.L."/>
            <person name="Liang Y.M."/>
            <person name="Chen X.F."/>
            <person name="Zhang C."/>
            <person name="Zhao X."/>
            <person name="He X."/>
            <person name="Zhang G.Q."/>
            <person name="Liu Z.J."/>
            <person name="Xu Q."/>
        </authorList>
    </citation>
    <scope>NUCLEOTIDE SEQUENCE [LARGE SCALE GENOMIC DNA]</scope>
    <source>
        <strain evidence="1">GZMU011</strain>
    </source>
</reference>
<dbReference type="AlphaFoldDB" id="A0ABD0UD39"/>
<organism evidence="1 2">
    <name type="scientific">Dendrobium thyrsiflorum</name>
    <name type="common">Pinecone-like raceme dendrobium</name>
    <name type="synonym">Orchid</name>
    <dbReference type="NCBI Taxonomy" id="117978"/>
    <lineage>
        <taxon>Eukaryota</taxon>
        <taxon>Viridiplantae</taxon>
        <taxon>Streptophyta</taxon>
        <taxon>Embryophyta</taxon>
        <taxon>Tracheophyta</taxon>
        <taxon>Spermatophyta</taxon>
        <taxon>Magnoliopsida</taxon>
        <taxon>Liliopsida</taxon>
        <taxon>Asparagales</taxon>
        <taxon>Orchidaceae</taxon>
        <taxon>Epidendroideae</taxon>
        <taxon>Malaxideae</taxon>
        <taxon>Dendrobiinae</taxon>
        <taxon>Dendrobium</taxon>
    </lineage>
</organism>
<gene>
    <name evidence="1" type="ORF">M5K25_022775</name>
</gene>
<protein>
    <submittedName>
        <fullName evidence="1">Uncharacterized protein</fullName>
    </submittedName>
</protein>
<evidence type="ECO:0000313" key="1">
    <source>
        <dbReference type="EMBL" id="KAL0908287.1"/>
    </source>
</evidence>